<evidence type="ECO:0000313" key="2">
    <source>
        <dbReference type="EMBL" id="GAA5027324.1"/>
    </source>
</evidence>
<organism evidence="2 3">
    <name type="scientific">Streptomyces siamensis</name>
    <dbReference type="NCBI Taxonomy" id="1274986"/>
    <lineage>
        <taxon>Bacteria</taxon>
        <taxon>Bacillati</taxon>
        <taxon>Actinomycetota</taxon>
        <taxon>Actinomycetes</taxon>
        <taxon>Kitasatosporales</taxon>
        <taxon>Streptomycetaceae</taxon>
        <taxon>Streptomyces</taxon>
    </lineage>
</organism>
<protein>
    <submittedName>
        <fullName evidence="2">Lipoprotein</fullName>
    </submittedName>
</protein>
<comment type="caution">
    <text evidence="2">The sequence shown here is derived from an EMBL/GenBank/DDBJ whole genome shotgun (WGS) entry which is preliminary data.</text>
</comment>
<dbReference type="Proteomes" id="UP001501759">
    <property type="component" value="Unassembled WGS sequence"/>
</dbReference>
<evidence type="ECO:0000313" key="3">
    <source>
        <dbReference type="Proteomes" id="UP001501759"/>
    </source>
</evidence>
<gene>
    <name evidence="2" type="ORF">GCM10023335_63950</name>
</gene>
<dbReference type="EMBL" id="BAABKB010000030">
    <property type="protein sequence ID" value="GAA5027324.1"/>
    <property type="molecule type" value="Genomic_DNA"/>
</dbReference>
<proteinExistence type="predicted"/>
<sequence>MNGLALSRAGIVAVASALTLTLATGCSDSSDDSGKSTRADKETTAAKALSGAELEQRIIVTSDVDGYKVESTDKSDGFTTTKDDLKVEDAKCAPIAYVMAGLAPGDSAADVKRVVTQDPSAAPSASPSKKLEDMTDEELDDAMKSITDALTGTVTIVSLSSYEGDGAEKTLSSVSDAVKGCAGGFKAADKGDTQKITEVESEKASSEGDEAVAFAVTVDADGGDVTVHGEVVRHGGTVATYYTLSLAAFSGETADGAADYDIPSEIIKAQTAKLA</sequence>
<dbReference type="RefSeq" id="WP_345656245.1">
    <property type="nucleotide sequence ID" value="NZ_BAABKB010000030.1"/>
</dbReference>
<feature type="region of interest" description="Disordered" evidence="1">
    <location>
        <begin position="25"/>
        <end position="48"/>
    </location>
</feature>
<accession>A0ABP9JEA1</accession>
<reference evidence="3" key="1">
    <citation type="journal article" date="2019" name="Int. J. Syst. Evol. Microbiol.">
        <title>The Global Catalogue of Microorganisms (GCM) 10K type strain sequencing project: providing services to taxonomists for standard genome sequencing and annotation.</title>
        <authorList>
            <consortium name="The Broad Institute Genomics Platform"/>
            <consortium name="The Broad Institute Genome Sequencing Center for Infectious Disease"/>
            <person name="Wu L."/>
            <person name="Ma J."/>
        </authorList>
    </citation>
    <scope>NUCLEOTIDE SEQUENCE [LARGE SCALE GENOMIC DNA]</scope>
    <source>
        <strain evidence="3">JCM 18409</strain>
    </source>
</reference>
<keyword evidence="2" id="KW-0449">Lipoprotein</keyword>
<feature type="compositionally biased region" description="Basic and acidic residues" evidence="1">
    <location>
        <begin position="32"/>
        <end position="44"/>
    </location>
</feature>
<name>A0ABP9JEA1_9ACTN</name>
<evidence type="ECO:0000256" key="1">
    <source>
        <dbReference type="SAM" id="MobiDB-lite"/>
    </source>
</evidence>
<keyword evidence="3" id="KW-1185">Reference proteome</keyword>